<feature type="non-terminal residue" evidence="1">
    <location>
        <position position="196"/>
    </location>
</feature>
<evidence type="ECO:0000313" key="1">
    <source>
        <dbReference type="EMBL" id="KZV78087.1"/>
    </source>
</evidence>
<dbReference type="InterPro" id="IPR036397">
    <property type="entry name" value="RNaseH_sf"/>
</dbReference>
<name>A0A166MJ23_EXIGL</name>
<dbReference type="Gene3D" id="3.30.420.10">
    <property type="entry name" value="Ribonuclease H-like superfamily/Ribonuclease H"/>
    <property type="match status" value="1"/>
</dbReference>
<evidence type="ECO:0008006" key="3">
    <source>
        <dbReference type="Google" id="ProtNLM"/>
    </source>
</evidence>
<dbReference type="AlphaFoldDB" id="A0A166MJ23"/>
<dbReference type="Proteomes" id="UP000077266">
    <property type="component" value="Unassembled WGS sequence"/>
</dbReference>
<sequence length="196" mass="22016">KTKVRMRDGKLPDGTAQPLYFPDGHVRAGTFKGMAVILQERGFAFAPNLRAQCGKTFKCVNLLAGMHGIPACCCRRLLFNQPDFSGVRSLLEDTCEARGFDTIFLPKFHPELNPIEQCWGRAKLKYRVNPPTPHEAEVEANVVDALDSVSLGLIRKYCVRSQRFTDAYHKGLSTEMAVWAGKRYHGHRVVPQNIIT</sequence>
<organism evidence="1 2">
    <name type="scientific">Exidia glandulosa HHB12029</name>
    <dbReference type="NCBI Taxonomy" id="1314781"/>
    <lineage>
        <taxon>Eukaryota</taxon>
        <taxon>Fungi</taxon>
        <taxon>Dikarya</taxon>
        <taxon>Basidiomycota</taxon>
        <taxon>Agaricomycotina</taxon>
        <taxon>Agaricomycetes</taxon>
        <taxon>Auriculariales</taxon>
        <taxon>Exidiaceae</taxon>
        <taxon>Exidia</taxon>
    </lineage>
</organism>
<keyword evidence="2" id="KW-1185">Reference proteome</keyword>
<gene>
    <name evidence="1" type="ORF">EXIGLDRAFT_597416</name>
</gene>
<dbReference type="PANTHER" id="PTHR35871:SF1">
    <property type="entry name" value="CXC1-LIKE CYSTEINE CLUSTER ASSOCIATED WITH KDZ TRANSPOSASES DOMAIN-CONTAINING PROTEIN"/>
    <property type="match status" value="1"/>
</dbReference>
<dbReference type="GO" id="GO:0003676">
    <property type="term" value="F:nucleic acid binding"/>
    <property type="evidence" value="ECO:0007669"/>
    <property type="project" value="InterPro"/>
</dbReference>
<dbReference type="EMBL" id="KV427140">
    <property type="protein sequence ID" value="KZV78087.1"/>
    <property type="molecule type" value="Genomic_DNA"/>
</dbReference>
<feature type="non-terminal residue" evidence="1">
    <location>
        <position position="1"/>
    </location>
</feature>
<reference evidence="1 2" key="1">
    <citation type="journal article" date="2016" name="Mol. Biol. Evol.">
        <title>Comparative Genomics of Early-Diverging Mushroom-Forming Fungi Provides Insights into the Origins of Lignocellulose Decay Capabilities.</title>
        <authorList>
            <person name="Nagy L.G."/>
            <person name="Riley R."/>
            <person name="Tritt A."/>
            <person name="Adam C."/>
            <person name="Daum C."/>
            <person name="Floudas D."/>
            <person name="Sun H."/>
            <person name="Yadav J.S."/>
            <person name="Pangilinan J."/>
            <person name="Larsson K.H."/>
            <person name="Matsuura K."/>
            <person name="Barry K."/>
            <person name="Labutti K."/>
            <person name="Kuo R."/>
            <person name="Ohm R.A."/>
            <person name="Bhattacharya S.S."/>
            <person name="Shirouzu T."/>
            <person name="Yoshinaga Y."/>
            <person name="Martin F.M."/>
            <person name="Grigoriev I.V."/>
            <person name="Hibbett D.S."/>
        </authorList>
    </citation>
    <scope>NUCLEOTIDE SEQUENCE [LARGE SCALE GENOMIC DNA]</scope>
    <source>
        <strain evidence="1 2">HHB12029</strain>
    </source>
</reference>
<accession>A0A166MJ23</accession>
<dbReference type="PANTHER" id="PTHR35871">
    <property type="entry name" value="EXPRESSED PROTEIN"/>
    <property type="match status" value="1"/>
</dbReference>
<dbReference type="InParanoid" id="A0A166MJ23"/>
<evidence type="ECO:0000313" key="2">
    <source>
        <dbReference type="Proteomes" id="UP000077266"/>
    </source>
</evidence>
<proteinExistence type="predicted"/>
<protein>
    <recommendedName>
        <fullName evidence="3">Tc1-like transposase DDE domain-containing protein</fullName>
    </recommendedName>
</protein>
<dbReference type="OrthoDB" id="2416294at2759"/>